<comment type="caution">
    <text evidence="1">The sequence shown here is derived from an EMBL/GenBank/DDBJ whole genome shotgun (WGS) entry which is preliminary data.</text>
</comment>
<dbReference type="EMBL" id="JAAXOO010000001">
    <property type="protein sequence ID" value="NKY32755.1"/>
    <property type="molecule type" value="Genomic_DNA"/>
</dbReference>
<reference evidence="1 2" key="1">
    <citation type="submission" date="2020-04" db="EMBL/GenBank/DDBJ databases">
        <title>MicrobeNet Type strains.</title>
        <authorList>
            <person name="Nicholson A.C."/>
        </authorList>
    </citation>
    <scope>NUCLEOTIDE SEQUENCE [LARGE SCALE GENOMIC DNA]</scope>
    <source>
        <strain evidence="1 2">DSM 45078</strain>
    </source>
</reference>
<sequence>MPHFTPTAQDALSETVAQRLRDSGGQLVAVDGADAAHPLAFARLTADRLRADGRPAELVSLHDYVRPASLRMEFGRDETAYRTSWFDYPALRREVLDLLRTDGQWLPALWDEAADRSARAVRRRASPGTVLFVAGPMLLGRGLPFDLTVRLDLSPAALARDTAAADAWTVPALLAHDRENTESPDYFVRWDHPDRPALRTDPG</sequence>
<keyword evidence="2" id="KW-1185">Reference proteome</keyword>
<accession>A0A846XBI8</accession>
<dbReference type="RefSeq" id="WP_068037428.1">
    <property type="nucleotide sequence ID" value="NZ_JAAXOO010000001.1"/>
</dbReference>
<dbReference type="Gene3D" id="3.40.50.300">
    <property type="entry name" value="P-loop containing nucleotide triphosphate hydrolases"/>
    <property type="match status" value="1"/>
</dbReference>
<dbReference type="AlphaFoldDB" id="A0A846XBI8"/>
<name>A0A846XBI8_9NOCA</name>
<evidence type="ECO:0008006" key="3">
    <source>
        <dbReference type="Google" id="ProtNLM"/>
    </source>
</evidence>
<dbReference type="InterPro" id="IPR027417">
    <property type="entry name" value="P-loop_NTPase"/>
</dbReference>
<evidence type="ECO:0000313" key="2">
    <source>
        <dbReference type="Proteomes" id="UP000565715"/>
    </source>
</evidence>
<proteinExistence type="predicted"/>
<dbReference type="Proteomes" id="UP000565715">
    <property type="component" value="Unassembled WGS sequence"/>
</dbReference>
<protein>
    <recommendedName>
        <fullName evidence="3">Uridine kinase</fullName>
    </recommendedName>
</protein>
<organism evidence="1 2">
    <name type="scientific">Nocardia speluncae</name>
    <dbReference type="NCBI Taxonomy" id="419477"/>
    <lineage>
        <taxon>Bacteria</taxon>
        <taxon>Bacillati</taxon>
        <taxon>Actinomycetota</taxon>
        <taxon>Actinomycetes</taxon>
        <taxon>Mycobacteriales</taxon>
        <taxon>Nocardiaceae</taxon>
        <taxon>Nocardia</taxon>
    </lineage>
</organism>
<evidence type="ECO:0000313" key="1">
    <source>
        <dbReference type="EMBL" id="NKY32755.1"/>
    </source>
</evidence>
<gene>
    <name evidence="1" type="ORF">HGA13_06640</name>
</gene>